<dbReference type="HOGENOM" id="CLU_052581_0_0_1"/>
<feature type="region of interest" description="Disordered" evidence="1">
    <location>
        <begin position="289"/>
        <end position="343"/>
    </location>
</feature>
<dbReference type="InParanoid" id="A0A061DMB0"/>
<accession>A0A061DMB0</accession>
<gene>
    <name evidence="3" type="ORF">TCM_002789</name>
</gene>
<dbReference type="OMA" id="FIVANIH"/>
<keyword evidence="4" id="KW-1185">Reference proteome</keyword>
<evidence type="ECO:0000259" key="2">
    <source>
        <dbReference type="Pfam" id="PF20167"/>
    </source>
</evidence>
<evidence type="ECO:0000313" key="4">
    <source>
        <dbReference type="Proteomes" id="UP000026915"/>
    </source>
</evidence>
<evidence type="ECO:0000256" key="1">
    <source>
        <dbReference type="SAM" id="MobiDB-lite"/>
    </source>
</evidence>
<proteinExistence type="predicted"/>
<feature type="compositionally biased region" description="Low complexity" evidence="1">
    <location>
        <begin position="261"/>
        <end position="276"/>
    </location>
</feature>
<dbReference type="InterPro" id="IPR046796">
    <property type="entry name" value="Transposase_32_dom"/>
</dbReference>
<dbReference type="AlphaFoldDB" id="A0A061DMB0"/>
<dbReference type="Proteomes" id="UP000026915">
    <property type="component" value="Chromosome 1"/>
</dbReference>
<feature type="compositionally biased region" description="Basic and acidic residues" evidence="1">
    <location>
        <begin position="290"/>
        <end position="300"/>
    </location>
</feature>
<dbReference type="Gramene" id="EOX93840">
    <property type="protein sequence ID" value="EOX93840"/>
    <property type="gene ID" value="TCM_002789"/>
</dbReference>
<feature type="domain" description="Putative plant transposon protein" evidence="2">
    <location>
        <begin position="20"/>
        <end position="187"/>
    </location>
</feature>
<feature type="compositionally biased region" description="Basic and acidic residues" evidence="1">
    <location>
        <begin position="307"/>
        <end position="334"/>
    </location>
</feature>
<name>A0A061DMB0_THECC</name>
<reference evidence="3 4" key="1">
    <citation type="journal article" date="2013" name="Genome Biol.">
        <title>The genome sequence of the most widely cultivated cacao type and its use to identify candidate genes regulating pod color.</title>
        <authorList>
            <person name="Motamayor J.C."/>
            <person name="Mockaitis K."/>
            <person name="Schmutz J."/>
            <person name="Haiminen N."/>
            <person name="Iii D.L."/>
            <person name="Cornejo O."/>
            <person name="Findley S.D."/>
            <person name="Zheng P."/>
            <person name="Utro F."/>
            <person name="Royaert S."/>
            <person name="Saski C."/>
            <person name="Jenkins J."/>
            <person name="Podicheti R."/>
            <person name="Zhao M."/>
            <person name="Scheffler B.E."/>
            <person name="Stack J.C."/>
            <person name="Feltus F.A."/>
            <person name="Mustiga G.M."/>
            <person name="Amores F."/>
            <person name="Phillips W."/>
            <person name="Marelli J.P."/>
            <person name="May G.D."/>
            <person name="Shapiro H."/>
            <person name="Ma J."/>
            <person name="Bustamante C.D."/>
            <person name="Schnell R.J."/>
            <person name="Main D."/>
            <person name="Gilbert D."/>
            <person name="Parida L."/>
            <person name="Kuhn D.N."/>
        </authorList>
    </citation>
    <scope>NUCLEOTIDE SEQUENCE [LARGE SCALE GENOMIC DNA]</scope>
    <source>
        <strain evidence="4">cv. Matina 1-6</strain>
    </source>
</reference>
<organism evidence="3 4">
    <name type="scientific">Theobroma cacao</name>
    <name type="common">Cacao</name>
    <name type="synonym">Cocoa</name>
    <dbReference type="NCBI Taxonomy" id="3641"/>
    <lineage>
        <taxon>Eukaryota</taxon>
        <taxon>Viridiplantae</taxon>
        <taxon>Streptophyta</taxon>
        <taxon>Embryophyta</taxon>
        <taxon>Tracheophyta</taxon>
        <taxon>Spermatophyta</taxon>
        <taxon>Magnoliopsida</taxon>
        <taxon>eudicotyledons</taxon>
        <taxon>Gunneridae</taxon>
        <taxon>Pentapetalae</taxon>
        <taxon>rosids</taxon>
        <taxon>malvids</taxon>
        <taxon>Malvales</taxon>
        <taxon>Malvaceae</taxon>
        <taxon>Byttnerioideae</taxon>
        <taxon>Theobroma</taxon>
    </lineage>
</organism>
<sequence length="353" mass="39656">MGPREVSGRDSTGLITNLVVSLVKEFYASISLDKDELEDSDDYVDDSLNVFINGKEFVVIAADLGNLLKIESENGDFKMPKNYDPTSLWEIITGRKEKYSSKSNVGLTKSLQIRIFHYFIVANIHGRGGSFSYISLQDLWLMEHAFNGAPLNLGRFMIQRMRGVCRLEKINLPYGNIITSLVQKKGICSSRYESDKVKSRDQAIYLGSLPKMGYKLDGEKFVKTSKVTLRGESFLPAVRMQKIEEKLAELKKVLKEKGKMPTEPAATDTSTTTSPALARQDAEGFAFQAEGHKPKVDQPRKSSSLEPQKKAESEQGTKVLDSHDENSPSHHEPQQEQPYLLNSEEVLIMDVFH</sequence>
<evidence type="ECO:0000313" key="3">
    <source>
        <dbReference type="EMBL" id="EOX93840.1"/>
    </source>
</evidence>
<feature type="region of interest" description="Disordered" evidence="1">
    <location>
        <begin position="255"/>
        <end position="276"/>
    </location>
</feature>
<protein>
    <recommendedName>
        <fullName evidence="2">Putative plant transposon protein domain-containing protein</fullName>
    </recommendedName>
</protein>
<dbReference type="EMBL" id="CM001879">
    <property type="protein sequence ID" value="EOX93840.1"/>
    <property type="molecule type" value="Genomic_DNA"/>
</dbReference>
<dbReference type="Pfam" id="PF20167">
    <property type="entry name" value="Transposase_32"/>
    <property type="match status" value="1"/>
</dbReference>